<accession>A0A9P9XSG7</accession>
<dbReference type="EMBL" id="SDAQ01000001">
    <property type="protein sequence ID" value="KAI3559179.1"/>
    <property type="molecule type" value="Genomic_DNA"/>
</dbReference>
<dbReference type="AlphaFoldDB" id="A0A9P9XSG7"/>
<keyword evidence="4" id="KW-1185">Reference proteome</keyword>
<gene>
    <name evidence="3" type="ORF">CABS02_00154</name>
</gene>
<dbReference type="OrthoDB" id="413885at2759"/>
<reference evidence="3" key="1">
    <citation type="submission" date="2019-01" db="EMBL/GenBank/DDBJ databases">
        <title>Colletotrichum abscissum LGMF1257.</title>
        <authorList>
            <person name="Baroncelli R."/>
        </authorList>
    </citation>
    <scope>NUCLEOTIDE SEQUENCE</scope>
    <source>
        <strain evidence="3">Ca142</strain>
    </source>
</reference>
<dbReference type="Gene3D" id="3.30.410.10">
    <property type="entry name" value="Cholesterol Oxidase, domain 2"/>
    <property type="match status" value="2"/>
</dbReference>
<evidence type="ECO:0000313" key="4">
    <source>
        <dbReference type="Proteomes" id="UP001056436"/>
    </source>
</evidence>
<dbReference type="InterPro" id="IPR053208">
    <property type="entry name" value="GMC_Oxidoreductase_CD"/>
</dbReference>
<dbReference type="PANTHER" id="PTHR47190:SF2">
    <property type="entry name" value="CELLOBIOSE DEHYDROGENASE (AFU_ORTHOLOGUE AFUA_2G17620)"/>
    <property type="match status" value="1"/>
</dbReference>
<name>A0A9P9XSG7_9PEZI</name>
<evidence type="ECO:0000313" key="3">
    <source>
        <dbReference type="EMBL" id="KAI3559179.1"/>
    </source>
</evidence>
<dbReference type="PANTHER" id="PTHR47190">
    <property type="entry name" value="DEHYDROGENASE, PUTATIVE-RELATED"/>
    <property type="match status" value="1"/>
</dbReference>
<dbReference type="Proteomes" id="UP001056436">
    <property type="component" value="Unassembled WGS sequence"/>
</dbReference>
<evidence type="ECO:0000259" key="2">
    <source>
        <dbReference type="Pfam" id="PF05199"/>
    </source>
</evidence>
<feature type="region of interest" description="Disordered" evidence="1">
    <location>
        <begin position="1"/>
        <end position="24"/>
    </location>
</feature>
<dbReference type="Gene3D" id="3.50.50.60">
    <property type="entry name" value="FAD/NAD(P)-binding domain"/>
    <property type="match status" value="2"/>
</dbReference>
<dbReference type="GO" id="GO:0016614">
    <property type="term" value="F:oxidoreductase activity, acting on CH-OH group of donors"/>
    <property type="evidence" value="ECO:0007669"/>
    <property type="project" value="InterPro"/>
</dbReference>
<dbReference type="InterPro" id="IPR036188">
    <property type="entry name" value="FAD/NAD-bd_sf"/>
</dbReference>
<protein>
    <submittedName>
        <fullName evidence="3">Cellobiose dehydrogenase-1</fullName>
    </submittedName>
</protein>
<dbReference type="InterPro" id="IPR007867">
    <property type="entry name" value="GMC_OxRtase_C"/>
</dbReference>
<proteinExistence type="predicted"/>
<dbReference type="Pfam" id="PF05199">
    <property type="entry name" value="GMC_oxred_C"/>
    <property type="match status" value="1"/>
</dbReference>
<comment type="caution">
    <text evidence="3">The sequence shown here is derived from an EMBL/GenBank/DDBJ whole genome shotgun (WGS) entry which is preliminary data.</text>
</comment>
<sequence length="326" mass="35258">MKGLVENGWNSVKANNEPDAKRRTVSQSECFYQHGERGGLLETHLVSVAARGNVKLWTITLVTRVERRGDSVTGVQVESAGEGGYDGGIGPKDQLETAQKTEGDVLIDSAQWIDLPVGHNLDDHKNILFEPPGIANYDFNSTYDNPSPDDAAAYLCILTQAAPDINPIFWDAVKGEDGIERWFQWTSYVGGPHKGKTYNTSGMAAALGLGKTSRGRATINSSLIMNVRVLSYFNDEGNRDFETVVTTLFGDIGRTANHWVGTTRLGTDFALEGGKPVVDLNAQVYGTKNLHIVDAGILNGIFTANPQAGIVIAAEKVAEDIIKLHG</sequence>
<dbReference type="SUPFAM" id="SSF54373">
    <property type="entry name" value="FAD-linked reductases, C-terminal domain"/>
    <property type="match status" value="1"/>
</dbReference>
<evidence type="ECO:0000256" key="1">
    <source>
        <dbReference type="SAM" id="MobiDB-lite"/>
    </source>
</evidence>
<dbReference type="SUPFAM" id="SSF51905">
    <property type="entry name" value="FAD/NAD(P)-binding domain"/>
    <property type="match status" value="1"/>
</dbReference>
<feature type="domain" description="Glucose-methanol-choline oxidoreductase C-terminal" evidence="2">
    <location>
        <begin position="251"/>
        <end position="313"/>
    </location>
</feature>
<organism evidence="3 4">
    <name type="scientific">Colletotrichum abscissum</name>
    <dbReference type="NCBI Taxonomy" id="1671311"/>
    <lineage>
        <taxon>Eukaryota</taxon>
        <taxon>Fungi</taxon>
        <taxon>Dikarya</taxon>
        <taxon>Ascomycota</taxon>
        <taxon>Pezizomycotina</taxon>
        <taxon>Sordariomycetes</taxon>
        <taxon>Hypocreomycetidae</taxon>
        <taxon>Glomerellales</taxon>
        <taxon>Glomerellaceae</taxon>
        <taxon>Colletotrichum</taxon>
        <taxon>Colletotrichum acutatum species complex</taxon>
    </lineage>
</organism>